<sequence length="159" mass="18434">MLELPINLDELAFVLHRGPEMNMECFLDCETGEIIYIPTETSALSAMFQSLFEPERMNVEALARDITRRDTALKYIPDNFSLVVFELMNGFLESTSIPDYLKNRLYNAIHGNGGFSEFHSILKGAPKFLKKFIQFRDEFYLCKAIEWLKDNNILISHQN</sequence>
<evidence type="ECO:0000313" key="4">
    <source>
        <dbReference type="Proteomes" id="UP000183868"/>
    </source>
</evidence>
<dbReference type="RefSeq" id="WP_006930730.1">
    <property type="nucleotide sequence ID" value="NZ_CM001402.1"/>
</dbReference>
<reference evidence="1 4" key="2">
    <citation type="submission" date="2016-11" db="EMBL/GenBank/DDBJ databases">
        <title>Genomic analysis of Caldithrix abyssi and proposal of a novel bacterial phylum Caldithrichaeota.</title>
        <authorList>
            <person name="Kublanov I."/>
            <person name="Sigalova O."/>
            <person name="Gavrilov S."/>
            <person name="Lebedinsky A."/>
            <person name="Ivanova N."/>
            <person name="Daum C."/>
            <person name="Reddy T."/>
            <person name="Klenk H.P."/>
            <person name="Goker M."/>
            <person name="Reva O."/>
            <person name="Miroshnichenko M."/>
            <person name="Kyprides N."/>
            <person name="Woyke T."/>
            <person name="Gelfand M."/>
        </authorList>
    </citation>
    <scope>NUCLEOTIDE SEQUENCE [LARGE SCALE GENOMIC DNA]</scope>
    <source>
        <strain evidence="1 4">LF13</strain>
    </source>
</reference>
<name>H1XYD0_CALAY</name>
<dbReference type="InterPro" id="IPR005361">
    <property type="entry name" value="UPF0158"/>
</dbReference>
<dbReference type="EMBL" id="CP018099">
    <property type="protein sequence ID" value="APF19291.1"/>
    <property type="molecule type" value="Genomic_DNA"/>
</dbReference>
<gene>
    <name evidence="1" type="ORF">Cabys_2542</name>
    <name evidence="2" type="ORF">Calab_3599</name>
</gene>
<dbReference type="Pfam" id="PF03682">
    <property type="entry name" value="UPF0158"/>
    <property type="match status" value="1"/>
</dbReference>
<evidence type="ECO:0000313" key="3">
    <source>
        <dbReference type="Proteomes" id="UP000004671"/>
    </source>
</evidence>
<dbReference type="HOGENOM" id="CLU_1657571_0_0_0"/>
<dbReference type="InParanoid" id="H1XYD0"/>
<accession>H1XYD0</accession>
<dbReference type="KEGG" id="caby:Cabys_2542"/>
<dbReference type="EMBL" id="CM001402">
    <property type="protein sequence ID" value="EHO43197.1"/>
    <property type="molecule type" value="Genomic_DNA"/>
</dbReference>
<organism evidence="2 3">
    <name type="scientific">Caldithrix abyssi DSM 13497</name>
    <dbReference type="NCBI Taxonomy" id="880073"/>
    <lineage>
        <taxon>Bacteria</taxon>
        <taxon>Pseudomonadati</taxon>
        <taxon>Calditrichota</taxon>
        <taxon>Calditrichia</taxon>
        <taxon>Calditrichales</taxon>
        <taxon>Calditrichaceae</taxon>
        <taxon>Caldithrix</taxon>
    </lineage>
</organism>
<dbReference type="AlphaFoldDB" id="H1XYD0"/>
<keyword evidence="3" id="KW-1185">Reference proteome</keyword>
<reference evidence="2 3" key="1">
    <citation type="submission" date="2011-09" db="EMBL/GenBank/DDBJ databases">
        <title>The permanent draft genome of Caldithrix abyssi DSM 13497.</title>
        <authorList>
            <consortium name="US DOE Joint Genome Institute (JGI-PGF)"/>
            <person name="Lucas S."/>
            <person name="Han J."/>
            <person name="Lapidus A."/>
            <person name="Bruce D."/>
            <person name="Goodwin L."/>
            <person name="Pitluck S."/>
            <person name="Peters L."/>
            <person name="Kyrpides N."/>
            <person name="Mavromatis K."/>
            <person name="Ivanova N."/>
            <person name="Mikhailova N."/>
            <person name="Chertkov O."/>
            <person name="Detter J.C."/>
            <person name="Tapia R."/>
            <person name="Han C."/>
            <person name="Land M."/>
            <person name="Hauser L."/>
            <person name="Markowitz V."/>
            <person name="Cheng J.-F."/>
            <person name="Hugenholtz P."/>
            <person name="Woyke T."/>
            <person name="Wu D."/>
            <person name="Spring S."/>
            <person name="Brambilla E."/>
            <person name="Klenk H.-P."/>
            <person name="Eisen J.A."/>
        </authorList>
    </citation>
    <scope>NUCLEOTIDE SEQUENCE [LARGE SCALE GENOMIC DNA]</scope>
    <source>
        <strain evidence="2 3">DSM 13497</strain>
    </source>
</reference>
<dbReference type="PaxDb" id="880073-Calab_3599"/>
<dbReference type="Proteomes" id="UP000004671">
    <property type="component" value="Chromosome"/>
</dbReference>
<evidence type="ECO:0000313" key="2">
    <source>
        <dbReference type="EMBL" id="EHO43197.1"/>
    </source>
</evidence>
<dbReference type="Proteomes" id="UP000183868">
    <property type="component" value="Chromosome"/>
</dbReference>
<evidence type="ECO:0000313" key="1">
    <source>
        <dbReference type="EMBL" id="APF19291.1"/>
    </source>
</evidence>
<protein>
    <submittedName>
        <fullName evidence="1">Uncharacterized protein family (UPF0158)</fullName>
    </submittedName>
</protein>
<proteinExistence type="predicted"/>